<dbReference type="PANTHER" id="PTHR32063">
    <property type="match status" value="1"/>
</dbReference>
<evidence type="ECO:0000313" key="3">
    <source>
        <dbReference type="EMBL" id="GLS20945.1"/>
    </source>
</evidence>
<feature type="compositionally biased region" description="Basic and acidic residues" evidence="1">
    <location>
        <begin position="1040"/>
        <end position="1054"/>
    </location>
</feature>
<sequence length="1054" mass="112992">MSVSEIFIRRRIGTGLLAFAVVLLGAVAYFMLPVAPLPQVDFPTIQIQTNLPGANADTMATSVATPLENQLSNVSGITQMTSTSSSGQTNITLQFDLTRDINSAAQDVQAAINAAAGNLPKNLPSPPTYEKTNPADFTLLTLALSSDLVPLTELDHYAEDVIAQQLSQITGVGLVDFHGPQRPSVRVRLDPDRLAARGLTLEDIRSIIGSQTVNAPKGSLDGADRAVVLDATDQIIDVRSYQSMVVAYRNGAPIRLQDLGTIVTGPLDSHQAAWLQSRHAVMIDIHKQPGYNVVDTIQRIKDRLPALEAGLPAAATLAVVGDRTQTIHASVNDVQITMLITIALVVLVIFAFLRNLWATLIPSITIPLSLLGTFCAMYLLGDSLDNLSLMGLTIAAGFVVDDAIVVIENIIRHIEAGKPKLQAAIEGSREVGFTIISMTVSLIAVFIPILLMSGIVGRLFREFAVTVSVAILMSGLVSLTVTPMLCGWLIHHEHDQPHGRLYRWSERAFEAVAQGYGACLDVVLRFRFITLMVTLLTLATTLWLYTVVPKGFLPQQDTGFIQGRAQAATDISFSAMSAKMQRLGKIIMADPDVDNVAYWINPSPSSAVGQLQINLKQFRERKSTAAQVMARVKKATAGIEGLTLGMQVRQDIQVGGRPSAAQYQYTLQDGDTAELAKWSGAMQKAMSKLPQIQDVTSDLQAAATSATLVIDRATASRLGVSVQAIDDVIYDAFGQRQVATLFTQVSQYHVVEELEPSFQFSAGALDHLFVRSATTGTLVPLRMLASVKNGVMPVTINHQGSLPATTLSFNLTPGTSLGMAVDAVHVAELQVGMPIMVATTFQGTAQAFQDSLNSQPWLILAAVIAVYIVLGILYESVIHPLTIISTLPSAGLGALLALLLSGQDLSIMGMIGIILLIGIVKKNAIMMIDFALDAERTQGLAPAAAIRRACLLRFRPIMMTTFAALFGALPLALGSGPGSELRVPLGIAIVGGLVISQVLTLFTTPVVYLTFAGMASPRRQQQQISEPTLATAQQSAPEPQSHDGRRQERHANAL</sequence>
<comment type="caution">
    <text evidence="3">The sequence shown here is derived from an EMBL/GenBank/DDBJ whole genome shotgun (WGS) entry which is preliminary data.</text>
</comment>
<dbReference type="RefSeq" id="WP_284314022.1">
    <property type="nucleotide sequence ID" value="NZ_BSPC01000037.1"/>
</dbReference>
<evidence type="ECO:0000313" key="4">
    <source>
        <dbReference type="Proteomes" id="UP001156882"/>
    </source>
</evidence>
<keyword evidence="2" id="KW-1133">Transmembrane helix</keyword>
<feature type="transmembrane region" description="Helical" evidence="2">
    <location>
        <begin position="334"/>
        <end position="353"/>
    </location>
</feature>
<evidence type="ECO:0000256" key="2">
    <source>
        <dbReference type="SAM" id="Phobius"/>
    </source>
</evidence>
<feature type="transmembrane region" description="Helical" evidence="2">
    <location>
        <begin position="857"/>
        <end position="874"/>
    </location>
</feature>
<reference evidence="4" key="1">
    <citation type="journal article" date="2019" name="Int. J. Syst. Evol. Microbiol.">
        <title>The Global Catalogue of Microorganisms (GCM) 10K type strain sequencing project: providing services to taxonomists for standard genome sequencing and annotation.</title>
        <authorList>
            <consortium name="The Broad Institute Genomics Platform"/>
            <consortium name="The Broad Institute Genome Sequencing Center for Infectious Disease"/>
            <person name="Wu L."/>
            <person name="Ma J."/>
        </authorList>
    </citation>
    <scope>NUCLEOTIDE SEQUENCE [LARGE SCALE GENOMIC DNA]</scope>
    <source>
        <strain evidence="4">NBRC 101365</strain>
    </source>
</reference>
<accession>A0ABQ6CL98</accession>
<feature type="compositionally biased region" description="Polar residues" evidence="1">
    <location>
        <begin position="1020"/>
        <end position="1038"/>
    </location>
</feature>
<proteinExistence type="predicted"/>
<dbReference type="PRINTS" id="PR00702">
    <property type="entry name" value="ACRIFLAVINRP"/>
</dbReference>
<evidence type="ECO:0000256" key="1">
    <source>
        <dbReference type="SAM" id="MobiDB-lite"/>
    </source>
</evidence>
<dbReference type="SUPFAM" id="SSF82693">
    <property type="entry name" value="Multidrug efflux transporter AcrB pore domain, PN1, PN2, PC1 and PC2 subdomains"/>
    <property type="match status" value="3"/>
</dbReference>
<keyword evidence="2" id="KW-0812">Transmembrane</keyword>
<dbReference type="PANTHER" id="PTHR32063:SF21">
    <property type="entry name" value="MULTIDRUG RESISTANCE PROTEIN MDTB"/>
    <property type="match status" value="1"/>
</dbReference>
<dbReference type="Gene3D" id="3.30.70.1440">
    <property type="entry name" value="Multidrug efflux transporter AcrB pore domain"/>
    <property type="match status" value="1"/>
</dbReference>
<protein>
    <submittedName>
        <fullName evidence="3">Acriflavine resistance protein B</fullName>
    </submittedName>
</protein>
<dbReference type="InterPro" id="IPR001036">
    <property type="entry name" value="Acrflvin-R"/>
</dbReference>
<feature type="transmembrane region" description="Helical" evidence="2">
    <location>
        <begin position="907"/>
        <end position="932"/>
    </location>
</feature>
<feature type="region of interest" description="Disordered" evidence="1">
    <location>
        <begin position="1020"/>
        <end position="1054"/>
    </location>
</feature>
<dbReference type="Gene3D" id="3.30.70.1430">
    <property type="entry name" value="Multidrug efflux transporter AcrB pore domain"/>
    <property type="match status" value="2"/>
</dbReference>
<feature type="transmembrane region" description="Helical" evidence="2">
    <location>
        <begin position="12"/>
        <end position="32"/>
    </location>
</feature>
<dbReference type="Gene3D" id="1.20.1640.10">
    <property type="entry name" value="Multidrug efflux transporter AcrB transmembrane domain"/>
    <property type="match status" value="2"/>
</dbReference>
<feature type="transmembrane region" description="Helical" evidence="2">
    <location>
        <begin position="431"/>
        <end position="451"/>
    </location>
</feature>
<keyword evidence="4" id="KW-1185">Reference proteome</keyword>
<dbReference type="Gene3D" id="3.30.2090.10">
    <property type="entry name" value="Multidrug efflux transporter AcrB TolC docking domain, DN and DC subdomains"/>
    <property type="match status" value="2"/>
</dbReference>
<dbReference type="Gene3D" id="3.30.70.1320">
    <property type="entry name" value="Multidrug efflux transporter AcrB pore domain like"/>
    <property type="match status" value="1"/>
</dbReference>
<feature type="transmembrane region" description="Helical" evidence="2">
    <location>
        <begin position="528"/>
        <end position="548"/>
    </location>
</feature>
<dbReference type="EMBL" id="BSPC01000037">
    <property type="protein sequence ID" value="GLS20945.1"/>
    <property type="molecule type" value="Genomic_DNA"/>
</dbReference>
<feature type="transmembrane region" description="Helical" evidence="2">
    <location>
        <begin position="952"/>
        <end position="973"/>
    </location>
</feature>
<dbReference type="SUPFAM" id="SSF82714">
    <property type="entry name" value="Multidrug efflux transporter AcrB TolC docking domain, DN and DC subdomains"/>
    <property type="match status" value="2"/>
</dbReference>
<gene>
    <name evidence="3" type="ORF">GCM10007874_39620</name>
</gene>
<feature type="transmembrane region" description="Helical" evidence="2">
    <location>
        <begin position="463"/>
        <end position="490"/>
    </location>
</feature>
<dbReference type="Proteomes" id="UP001156882">
    <property type="component" value="Unassembled WGS sequence"/>
</dbReference>
<keyword evidence="2" id="KW-0472">Membrane</keyword>
<name>A0ABQ6CL98_9HYPH</name>
<dbReference type="InterPro" id="IPR027463">
    <property type="entry name" value="AcrB_DN_DC_subdom"/>
</dbReference>
<dbReference type="Pfam" id="PF00873">
    <property type="entry name" value="ACR_tran"/>
    <property type="match status" value="1"/>
</dbReference>
<dbReference type="SUPFAM" id="SSF82866">
    <property type="entry name" value="Multidrug efflux transporter AcrB transmembrane domain"/>
    <property type="match status" value="2"/>
</dbReference>
<feature type="transmembrane region" description="Helical" evidence="2">
    <location>
        <begin position="360"/>
        <end position="381"/>
    </location>
</feature>
<feature type="transmembrane region" description="Helical" evidence="2">
    <location>
        <begin position="985"/>
        <end position="1011"/>
    </location>
</feature>
<organism evidence="3 4">
    <name type="scientific">Labrys miyagiensis</name>
    <dbReference type="NCBI Taxonomy" id="346912"/>
    <lineage>
        <taxon>Bacteria</taxon>
        <taxon>Pseudomonadati</taxon>
        <taxon>Pseudomonadota</taxon>
        <taxon>Alphaproteobacteria</taxon>
        <taxon>Hyphomicrobiales</taxon>
        <taxon>Xanthobacteraceae</taxon>
        <taxon>Labrys</taxon>
    </lineage>
</organism>